<dbReference type="GO" id="GO:0051537">
    <property type="term" value="F:2 iron, 2 sulfur cluster binding"/>
    <property type="evidence" value="ECO:0007669"/>
    <property type="project" value="InterPro"/>
</dbReference>
<evidence type="ECO:0000313" key="3">
    <source>
        <dbReference type="Proteomes" id="UP000254150"/>
    </source>
</evidence>
<name>A0A380P5D6_STRGR</name>
<dbReference type="Proteomes" id="UP000254150">
    <property type="component" value="Unassembled WGS sequence"/>
</dbReference>
<reference evidence="2 3" key="1">
    <citation type="submission" date="2018-06" db="EMBL/GenBank/DDBJ databases">
        <authorList>
            <consortium name="Pathogen Informatics"/>
            <person name="Doyle S."/>
        </authorList>
    </citation>
    <scope>NUCLEOTIDE SEQUENCE [LARGE SCALE GENOMIC DNA]</scope>
    <source>
        <strain evidence="2 3">NCTC7807</strain>
    </source>
</reference>
<dbReference type="EMBL" id="UHID01000007">
    <property type="protein sequence ID" value="SUP60433.1"/>
    <property type="molecule type" value="Genomic_DNA"/>
</dbReference>
<dbReference type="Pfam" id="PF11575">
    <property type="entry name" value="FhuF_C"/>
    <property type="match status" value="1"/>
</dbReference>
<accession>A0A380P5D6</accession>
<sequence length="250" mass="25584">MTGQGGRPGAYPLASGLPADARAPAGAVTAALAEVAGLGGFFVLRASGPNEGWHPLARSHAAGCTDLVAAVARRHRTREPRVGVSIAQLGHAARLWSPLLATAVLHGIVLDLTELQRADEGPALRLPRPAGWRVDSLDATAADALYAQAASHLLGLADGLRVKIAPRLLDGNSASALAEAARAVLTARPGAHGPLTALTTRLLVTGHLAGTGTLTTPGFAFRRRSCCLYHLAPNGSPCGDCVLARGAPER</sequence>
<dbReference type="InterPro" id="IPR024726">
    <property type="entry name" value="FhuF_C"/>
</dbReference>
<gene>
    <name evidence="2" type="ORF">NCTC7807_04503</name>
</gene>
<evidence type="ECO:0000259" key="1">
    <source>
        <dbReference type="Pfam" id="PF11575"/>
    </source>
</evidence>
<dbReference type="AlphaFoldDB" id="A0A380P5D6"/>
<protein>
    <submittedName>
        <fullName evidence="2">Uncharacterized Fe-S protein</fullName>
    </submittedName>
</protein>
<proteinExistence type="predicted"/>
<organism evidence="2 3">
    <name type="scientific">Streptomyces griseus</name>
    <dbReference type="NCBI Taxonomy" id="1911"/>
    <lineage>
        <taxon>Bacteria</taxon>
        <taxon>Bacillati</taxon>
        <taxon>Actinomycetota</taxon>
        <taxon>Actinomycetes</taxon>
        <taxon>Kitasatosporales</taxon>
        <taxon>Streptomycetaceae</taxon>
        <taxon>Streptomyces</taxon>
    </lineage>
</organism>
<feature type="domain" description="Ferric siderophore reductase C-terminal" evidence="1">
    <location>
        <begin position="223"/>
        <end position="243"/>
    </location>
</feature>
<evidence type="ECO:0000313" key="2">
    <source>
        <dbReference type="EMBL" id="SUP60433.1"/>
    </source>
</evidence>